<reference evidence="4" key="1">
    <citation type="submission" date="2021-09" db="EMBL/GenBank/DDBJ databases">
        <title>The genome of Mauremys mutica provides insights into the evolution of semi-aquatic lifestyle.</title>
        <authorList>
            <person name="Gong S."/>
            <person name="Gao Y."/>
        </authorList>
    </citation>
    <scope>NUCLEOTIDE SEQUENCE</scope>
    <source>
        <strain evidence="4">MM-2020</strain>
        <tissue evidence="4">Muscle</tissue>
    </source>
</reference>
<keyword evidence="2" id="KW-0812">Transmembrane</keyword>
<dbReference type="Pfam" id="PF13895">
    <property type="entry name" value="Ig_2"/>
    <property type="match status" value="2"/>
</dbReference>
<name>A0A9D3XI69_9SAUR</name>
<feature type="region of interest" description="Disordered" evidence="1">
    <location>
        <begin position="746"/>
        <end position="796"/>
    </location>
</feature>
<dbReference type="EMBL" id="JAHDVG010000471">
    <property type="protein sequence ID" value="KAH1179605.1"/>
    <property type="molecule type" value="Genomic_DNA"/>
</dbReference>
<dbReference type="SMART" id="SM00408">
    <property type="entry name" value="IGc2"/>
    <property type="match status" value="4"/>
</dbReference>
<feature type="transmembrane region" description="Helical" evidence="2">
    <location>
        <begin position="686"/>
        <end position="709"/>
    </location>
</feature>
<evidence type="ECO:0000259" key="3">
    <source>
        <dbReference type="PROSITE" id="PS50835"/>
    </source>
</evidence>
<dbReference type="PANTHER" id="PTHR46013:SF7">
    <property type="entry name" value="IG-LIKE DOMAIN-CONTAINING PROTEIN"/>
    <property type="match status" value="1"/>
</dbReference>
<comment type="caution">
    <text evidence="4">The sequence shown here is derived from an EMBL/GenBank/DDBJ whole genome shotgun (WGS) entry which is preliminary data.</text>
</comment>
<feature type="domain" description="Ig-like" evidence="3">
    <location>
        <begin position="592"/>
        <end position="675"/>
    </location>
</feature>
<dbReference type="SUPFAM" id="SSF48726">
    <property type="entry name" value="Immunoglobulin"/>
    <property type="match status" value="5"/>
</dbReference>
<dbReference type="Proteomes" id="UP000827986">
    <property type="component" value="Unassembled WGS sequence"/>
</dbReference>
<keyword evidence="2" id="KW-0472">Membrane</keyword>
<organism evidence="4 5">
    <name type="scientific">Mauremys mutica</name>
    <name type="common">yellowpond turtle</name>
    <dbReference type="NCBI Taxonomy" id="74926"/>
    <lineage>
        <taxon>Eukaryota</taxon>
        <taxon>Metazoa</taxon>
        <taxon>Chordata</taxon>
        <taxon>Craniata</taxon>
        <taxon>Vertebrata</taxon>
        <taxon>Euteleostomi</taxon>
        <taxon>Archelosauria</taxon>
        <taxon>Testudinata</taxon>
        <taxon>Testudines</taxon>
        <taxon>Cryptodira</taxon>
        <taxon>Durocryptodira</taxon>
        <taxon>Testudinoidea</taxon>
        <taxon>Geoemydidae</taxon>
        <taxon>Geoemydinae</taxon>
        <taxon>Mauremys</taxon>
    </lineage>
</organism>
<dbReference type="InterPro" id="IPR013783">
    <property type="entry name" value="Ig-like_fold"/>
</dbReference>
<evidence type="ECO:0000256" key="1">
    <source>
        <dbReference type="SAM" id="MobiDB-lite"/>
    </source>
</evidence>
<evidence type="ECO:0000256" key="2">
    <source>
        <dbReference type="SAM" id="Phobius"/>
    </source>
</evidence>
<dbReference type="Gene3D" id="2.60.40.10">
    <property type="entry name" value="Immunoglobulins"/>
    <property type="match status" value="5"/>
</dbReference>
<evidence type="ECO:0000313" key="5">
    <source>
        <dbReference type="Proteomes" id="UP000827986"/>
    </source>
</evidence>
<feature type="domain" description="Ig-like" evidence="3">
    <location>
        <begin position="113"/>
        <end position="180"/>
    </location>
</feature>
<dbReference type="InterPro" id="IPR003598">
    <property type="entry name" value="Ig_sub2"/>
</dbReference>
<keyword evidence="5" id="KW-1185">Reference proteome</keyword>
<dbReference type="InterPro" id="IPR013106">
    <property type="entry name" value="Ig_V-set"/>
</dbReference>
<feature type="domain" description="Ig-like" evidence="3">
    <location>
        <begin position="504"/>
        <end position="587"/>
    </location>
</feature>
<dbReference type="PROSITE" id="PS50835">
    <property type="entry name" value="IG_LIKE"/>
    <property type="match status" value="4"/>
</dbReference>
<dbReference type="SMART" id="SM00409">
    <property type="entry name" value="IG"/>
    <property type="match status" value="5"/>
</dbReference>
<proteinExistence type="predicted"/>
<feature type="region of interest" description="Disordered" evidence="1">
    <location>
        <begin position="715"/>
        <end position="734"/>
    </location>
</feature>
<dbReference type="InterPro" id="IPR007110">
    <property type="entry name" value="Ig-like_dom"/>
</dbReference>
<feature type="domain" description="Ig-like" evidence="3">
    <location>
        <begin position="413"/>
        <end position="480"/>
    </location>
</feature>
<dbReference type="PANTHER" id="PTHR46013">
    <property type="entry name" value="VASCULAR CELL ADHESION MOLECULE 1"/>
    <property type="match status" value="1"/>
</dbReference>
<keyword evidence="2" id="KW-1133">Transmembrane helix</keyword>
<protein>
    <recommendedName>
        <fullName evidence="3">Ig-like domain-containing protein</fullName>
    </recommendedName>
</protein>
<feature type="region of interest" description="Disordered" evidence="1">
    <location>
        <begin position="16"/>
        <end position="36"/>
    </location>
</feature>
<dbReference type="InterPro" id="IPR003599">
    <property type="entry name" value="Ig_sub"/>
</dbReference>
<gene>
    <name evidence="4" type="ORF">KIL84_005655</name>
</gene>
<accession>A0A9D3XI69</accession>
<sequence>MGRLLRDHPLLLHLPRRVDDDPCQPSLGRQPEPGPSLTCSVGAACRYHPSWYDRDGARRSPQQTLDRAGTTELRISPSQLDPGMALRCQVDGYRDACDCAHSQPLGTVVPNVPRVEVSWPAGKAALREGDGFTLRCRAAALWPVAGYVWSRGDVWMPEARQDLRVDKAAVSDGGSYACGVWVSGPGCGCLSLSARESVEVQRAYAQEWKVTLAPGPLAGWVGSCVTIPCSFTYPAGWNIKAVSWTRDWDQTVYRSDKARFHADFKGRVRYLGDLQHNCSLRVARLHPSDRGTYRFWFYTAGNGRSDVWMGQPGQWLSISDDRCEPSLGHRMEPGPSLSCSMGATCPHRPSWYDRDGARRSPGQTLGGAGATKLRISPSQLDPGTVLRCQVDGYRDECDSAQSQPLGTVTRNVPRVEVSWPAGKAALRKGDGFTLRCQAAALRPIAGYIWSHGDVWLTGARQDLRVDKAAVSDGGSYACGVWVSGPGWGYLSLSARESVEVQYAPTGVRVTAASGTSPREGESVTLTCSYNSSLPAPTSYAWYRGDRQLGGSQQEMVLKSITAEQAGEYHCQATNGIGQSPSPPINISVRYAPTGVRVMAAPGTSLQEGESVTLTCSYNSSLPAPTSYAWYRGDRQLGGSQQEMVLKNITAEQAGEYHCQAANGIGQSWSPRITITVQFTPSVWAPAYIIGPTVALVLLLLVGLVGVIAWSKMRRKRQGMSSNAQQPGPGETPMSERIYENAQDYGLGQPARLAPPGPPSATTELHPGSQAGTGQSHIYSHPMNRGKVPQGDPDEVQYSAIQLQPPTQRAEPAADLTCEYAAIKR</sequence>
<dbReference type="Pfam" id="PF07686">
    <property type="entry name" value="V-set"/>
    <property type="match status" value="1"/>
</dbReference>
<evidence type="ECO:0000313" key="4">
    <source>
        <dbReference type="EMBL" id="KAH1179605.1"/>
    </source>
</evidence>
<dbReference type="AlphaFoldDB" id="A0A9D3XI69"/>
<dbReference type="InterPro" id="IPR036179">
    <property type="entry name" value="Ig-like_dom_sf"/>
</dbReference>